<dbReference type="AlphaFoldDB" id="D3PK17"/>
<comment type="similarity">
    <text evidence="2">Belongs to the short-chain dehydrogenases/reductases (SDR) family.</text>
</comment>
<dbReference type="InterPro" id="IPR036291">
    <property type="entry name" value="NAD(P)-bd_dom_sf"/>
</dbReference>
<dbReference type="PRINTS" id="PR00081">
    <property type="entry name" value="GDHRDH"/>
</dbReference>
<dbReference type="SUPFAM" id="SSF51735">
    <property type="entry name" value="NAD(P)-binding Rossmann-fold domains"/>
    <property type="match status" value="1"/>
</dbReference>
<protein>
    <submittedName>
        <fullName evidence="3">Retinol dehydrogenase 12</fullName>
    </submittedName>
</protein>
<dbReference type="Pfam" id="PF00106">
    <property type="entry name" value="adh_short"/>
    <property type="match status" value="1"/>
</dbReference>
<name>D3PK17_LEPSM</name>
<evidence type="ECO:0000313" key="3">
    <source>
        <dbReference type="EMBL" id="ADD38903.1"/>
    </source>
</evidence>
<keyword evidence="1" id="KW-0560">Oxidoreductase</keyword>
<evidence type="ECO:0000256" key="2">
    <source>
        <dbReference type="RuleBase" id="RU000363"/>
    </source>
</evidence>
<dbReference type="EMBL" id="BT121973">
    <property type="protein sequence ID" value="ADD38903.1"/>
    <property type="molecule type" value="mRNA"/>
</dbReference>
<proteinExistence type="evidence at transcript level"/>
<dbReference type="InterPro" id="IPR002347">
    <property type="entry name" value="SDR_fam"/>
</dbReference>
<sequence>MLKSLGEKVYLGAVGSYMTVKEQIFDRHKSIQVVPSDPGKVIVITGGSRGIGFEAAKYFLQHEFNVIMGCRKVEEACSKLKEIDNSEGKYTVFRLDLQNLDSVRSFAEEVREKTSKIDVLLNNAGIMLGPRFETSNGFESQFQTNYLSHFLLTSLLLDRIQSRVVNVSSVAHVLANKSMNWDDLQMKELYTPEGAYANSKAAQIMFTKYLQSKIDESDAYKGKVSVFALHPGVIYSDLYVNMPCGLFFKGLSKVFMKSQAQGGEALVHASISPELDGLGGSYTENSQVISSSDFVSDVSNQKILWTKTLELLKLDKFAENLD</sequence>
<dbReference type="PRINTS" id="PR00080">
    <property type="entry name" value="SDRFAMILY"/>
</dbReference>
<dbReference type="PANTHER" id="PTHR43157">
    <property type="entry name" value="PHOSPHATIDYLINOSITOL-GLYCAN BIOSYNTHESIS CLASS F PROTEIN-RELATED"/>
    <property type="match status" value="1"/>
</dbReference>
<dbReference type="CDD" id="cd05327">
    <property type="entry name" value="retinol-DH_like_SDR_c_like"/>
    <property type="match status" value="1"/>
</dbReference>
<reference evidence="3" key="1">
    <citation type="submission" date="2010-03" db="EMBL/GenBank/DDBJ databases">
        <title>Atlantic Lepeophtheirus salmonis ESTs and full-length cDNAs.</title>
        <authorList>
            <person name="Yasuike M."/>
            <person name="von Schalburg K."/>
            <person name="Cooper G."/>
            <person name="Leong J."/>
            <person name="Nilsen F."/>
            <person name="Jones S.R.M."/>
            <person name="Koop B.F."/>
        </authorList>
    </citation>
    <scope>NUCLEOTIDE SEQUENCE</scope>
    <source>
        <strain evidence="3">Atlantic form</strain>
        <tissue evidence="3">Mixed tissue</tissue>
    </source>
</reference>
<evidence type="ECO:0000256" key="1">
    <source>
        <dbReference type="ARBA" id="ARBA00023002"/>
    </source>
</evidence>
<dbReference type="OrthoDB" id="191139at2759"/>
<dbReference type="GO" id="GO:0016491">
    <property type="term" value="F:oxidoreductase activity"/>
    <property type="evidence" value="ECO:0007669"/>
    <property type="project" value="UniProtKB-KW"/>
</dbReference>
<dbReference type="Gene3D" id="3.40.50.720">
    <property type="entry name" value="NAD(P)-binding Rossmann-like Domain"/>
    <property type="match status" value="1"/>
</dbReference>
<gene>
    <name evidence="3" type="primary">RDH12</name>
</gene>
<organism evidence="3">
    <name type="scientific">Lepeophtheirus salmonis</name>
    <name type="common">Salmon louse</name>
    <name type="synonym">Caligus salmonis</name>
    <dbReference type="NCBI Taxonomy" id="72036"/>
    <lineage>
        <taxon>Eukaryota</taxon>
        <taxon>Metazoa</taxon>
        <taxon>Ecdysozoa</taxon>
        <taxon>Arthropoda</taxon>
        <taxon>Crustacea</taxon>
        <taxon>Multicrustacea</taxon>
        <taxon>Hexanauplia</taxon>
        <taxon>Copepoda</taxon>
        <taxon>Siphonostomatoida</taxon>
        <taxon>Caligidae</taxon>
        <taxon>Lepeophtheirus</taxon>
    </lineage>
</organism>
<accession>D3PK17</accession>
<dbReference type="PANTHER" id="PTHR43157:SF31">
    <property type="entry name" value="PHOSPHATIDYLINOSITOL-GLYCAN BIOSYNTHESIS CLASS F PROTEIN"/>
    <property type="match status" value="1"/>
</dbReference>